<dbReference type="InterPro" id="IPR023696">
    <property type="entry name" value="Ureohydrolase_dom_sf"/>
</dbReference>
<dbReference type="InterPro" id="IPR023801">
    <property type="entry name" value="His_deacetylse_dom"/>
</dbReference>
<sequence>MRLYTHPACLDHRPGPGNPEAPARLQAVVDAISTQWPEERWNHPRAATRAEVMRVHRADLVALVLDSRFQDAHDTLHIDAETVLSPGSADAALHAAGAGIEAVDAVMAGPARRAFCAVRPPGHHATAAQAMGFCLFNNIAVAAEHAIEVHGLARVAIVDFDVHHGNGSEAIFASDARVLYLSTHQSPLFPGTGAAGDVGIGNVLNRPLAPQTGSGAFRGMWSGDLLPALNAFRPQLVLVSAGFDGHRRDPLADLQLDADDFAWLTRELAAVADRHAEGRLVSMLEGGYDLQALRECVLVHVDVLLHA</sequence>
<dbReference type="InterPro" id="IPR037138">
    <property type="entry name" value="His_deacetylse_dom_sf"/>
</dbReference>
<dbReference type="AlphaFoldDB" id="A0A7S6ZTG5"/>
<name>A0A7S6ZTG5_9GAMM</name>
<dbReference type="KEGG" id="lcic:INQ41_10660"/>
<accession>A0A7S6ZTG5</accession>
<comment type="similarity">
    <text evidence="1">Belongs to the histone deacetylase family.</text>
</comment>
<dbReference type="GO" id="GO:0040029">
    <property type="term" value="P:epigenetic regulation of gene expression"/>
    <property type="evidence" value="ECO:0007669"/>
    <property type="project" value="TreeGrafter"/>
</dbReference>
<protein>
    <submittedName>
        <fullName evidence="3">Histone deacetylase family protein</fullName>
    </submittedName>
</protein>
<dbReference type="Proteomes" id="UP000594059">
    <property type="component" value="Chromosome"/>
</dbReference>
<dbReference type="CDD" id="cd11599">
    <property type="entry name" value="HDAC_classII_2"/>
    <property type="match status" value="1"/>
</dbReference>
<dbReference type="RefSeq" id="WP_193987342.1">
    <property type="nucleotide sequence ID" value="NZ_CP063656.1"/>
</dbReference>
<evidence type="ECO:0000259" key="2">
    <source>
        <dbReference type="Pfam" id="PF00850"/>
    </source>
</evidence>
<organism evidence="3 4">
    <name type="scientific">Novilysobacter ciconiae</name>
    <dbReference type="NCBI Taxonomy" id="2781022"/>
    <lineage>
        <taxon>Bacteria</taxon>
        <taxon>Pseudomonadati</taxon>
        <taxon>Pseudomonadota</taxon>
        <taxon>Gammaproteobacteria</taxon>
        <taxon>Lysobacterales</taxon>
        <taxon>Lysobacteraceae</taxon>
        <taxon>Novilysobacter</taxon>
    </lineage>
</organism>
<dbReference type="SUPFAM" id="SSF52768">
    <property type="entry name" value="Arginase/deacetylase"/>
    <property type="match status" value="1"/>
</dbReference>
<dbReference type="GO" id="GO:0004407">
    <property type="term" value="F:histone deacetylase activity"/>
    <property type="evidence" value="ECO:0007669"/>
    <property type="project" value="TreeGrafter"/>
</dbReference>
<evidence type="ECO:0000256" key="1">
    <source>
        <dbReference type="ARBA" id="ARBA00005947"/>
    </source>
</evidence>
<feature type="domain" description="Histone deacetylase" evidence="2">
    <location>
        <begin position="19"/>
        <end position="303"/>
    </location>
</feature>
<dbReference type="Gene3D" id="3.40.800.20">
    <property type="entry name" value="Histone deacetylase domain"/>
    <property type="match status" value="1"/>
</dbReference>
<evidence type="ECO:0000313" key="3">
    <source>
        <dbReference type="EMBL" id="QOW20912.1"/>
    </source>
</evidence>
<dbReference type="EMBL" id="CP063656">
    <property type="protein sequence ID" value="QOW20912.1"/>
    <property type="molecule type" value="Genomic_DNA"/>
</dbReference>
<dbReference type="Pfam" id="PF00850">
    <property type="entry name" value="Hist_deacetyl"/>
    <property type="match status" value="1"/>
</dbReference>
<keyword evidence="4" id="KW-1185">Reference proteome</keyword>
<dbReference type="PRINTS" id="PR01270">
    <property type="entry name" value="HDASUPER"/>
</dbReference>
<dbReference type="PANTHER" id="PTHR10625">
    <property type="entry name" value="HISTONE DEACETYLASE HDAC1-RELATED"/>
    <property type="match status" value="1"/>
</dbReference>
<reference evidence="3 4" key="1">
    <citation type="submission" date="2020-10" db="EMBL/GenBank/DDBJ databases">
        <title>complete genome sequencing of Lysobacter sp. H21R20.</title>
        <authorList>
            <person name="Bae J.-W."/>
            <person name="Lee S.-Y."/>
        </authorList>
    </citation>
    <scope>NUCLEOTIDE SEQUENCE [LARGE SCALE GENOMIC DNA]</scope>
    <source>
        <strain evidence="3 4">H21R20</strain>
    </source>
</reference>
<proteinExistence type="inferred from homology"/>
<evidence type="ECO:0000313" key="4">
    <source>
        <dbReference type="Proteomes" id="UP000594059"/>
    </source>
</evidence>
<dbReference type="InterPro" id="IPR000286">
    <property type="entry name" value="HDACs"/>
</dbReference>
<gene>
    <name evidence="3" type="ORF">INQ41_10660</name>
</gene>
<dbReference type="PANTHER" id="PTHR10625:SF10">
    <property type="entry name" value="HISTONE DEACETYLASE HDAC1"/>
    <property type="match status" value="1"/>
</dbReference>